<protein>
    <submittedName>
        <fullName evidence="1">Uncharacterized protein</fullName>
    </submittedName>
</protein>
<keyword evidence="2" id="KW-1185">Reference proteome</keyword>
<name>A0A4Y7RA55_9FIRM</name>
<organism evidence="1 2">
    <name type="scientific">Pelotomaculum schinkii</name>
    <dbReference type="NCBI Taxonomy" id="78350"/>
    <lineage>
        <taxon>Bacteria</taxon>
        <taxon>Bacillati</taxon>
        <taxon>Bacillota</taxon>
        <taxon>Clostridia</taxon>
        <taxon>Eubacteriales</taxon>
        <taxon>Desulfotomaculaceae</taxon>
        <taxon>Pelotomaculum</taxon>
    </lineage>
</organism>
<reference evidence="1 2" key="1">
    <citation type="journal article" date="2018" name="Environ. Microbiol.">
        <title>Novel energy conservation strategies and behaviour of Pelotomaculum schinkii driving syntrophic propionate catabolism.</title>
        <authorList>
            <person name="Hidalgo-Ahumada C.A.P."/>
            <person name="Nobu M.K."/>
            <person name="Narihiro T."/>
            <person name="Tamaki H."/>
            <person name="Liu W.T."/>
            <person name="Kamagata Y."/>
            <person name="Stams A.J.M."/>
            <person name="Imachi H."/>
            <person name="Sousa D.Z."/>
        </authorList>
    </citation>
    <scope>NUCLEOTIDE SEQUENCE [LARGE SCALE GENOMIC DNA]</scope>
    <source>
        <strain evidence="1 2">HH</strain>
    </source>
</reference>
<dbReference type="EMBL" id="QFGA01000002">
    <property type="protein sequence ID" value="TEB05589.1"/>
    <property type="molecule type" value="Genomic_DNA"/>
</dbReference>
<proteinExistence type="predicted"/>
<sequence length="296" mass="35188">MAFENYTEYSYSNFSSLNQRVSDSKEQKKYIDSWKNKYADYFKKHPPEESFLWNIRVHKSLKEVFSSSAMYQESLVAKESRCWASFYFLSYYSLFHAFLACVYMLPNESLDNLSEITHSKLVNVFNSTFCSGRPQIIDESVCEVFSILKYLREYYSYHMPPNHFLYEHKDNIKPDIVLPDCLKPCFQLASLLSEIVESAFIKYHKKISNKIKYFQFVRDNFYLVNCRKHPITNQYLIDYVDKVRLKETFEYPGPVPFVIELEHFSDEFGLYEGAEFPRFLDGAEISPSRFVYEAIM</sequence>
<dbReference type="AlphaFoldDB" id="A0A4Y7RA55"/>
<dbReference type="Proteomes" id="UP000298324">
    <property type="component" value="Unassembled WGS sequence"/>
</dbReference>
<gene>
    <name evidence="1" type="ORF">Psch_02630</name>
</gene>
<dbReference type="RefSeq" id="WP_190240586.1">
    <property type="nucleotide sequence ID" value="NZ_QFGA01000002.1"/>
</dbReference>
<accession>A0A4Y7RA55</accession>
<comment type="caution">
    <text evidence="1">The sequence shown here is derived from an EMBL/GenBank/DDBJ whole genome shotgun (WGS) entry which is preliminary data.</text>
</comment>
<evidence type="ECO:0000313" key="2">
    <source>
        <dbReference type="Proteomes" id="UP000298324"/>
    </source>
</evidence>
<evidence type="ECO:0000313" key="1">
    <source>
        <dbReference type="EMBL" id="TEB05589.1"/>
    </source>
</evidence>